<dbReference type="InterPro" id="IPR027417">
    <property type="entry name" value="P-loop_NTPase"/>
</dbReference>
<dbReference type="FunFam" id="3.40.50.300:FF:000019">
    <property type="entry name" value="Translation initiation factor IF-2"/>
    <property type="match status" value="1"/>
</dbReference>
<evidence type="ECO:0000256" key="3">
    <source>
        <dbReference type="ARBA" id="ARBA00022741"/>
    </source>
</evidence>
<dbReference type="AlphaFoldDB" id="A0A7G2JZY4"/>
<keyword evidence="2 7" id="KW-0396">Initiation factor</keyword>
<dbReference type="EMBL" id="ABFC01000571">
    <property type="protein sequence ID" value="EFA28725.1"/>
    <property type="molecule type" value="Genomic_DNA"/>
</dbReference>
<comment type="similarity">
    <text evidence="1">Belongs to the TRAFAC class translation factor GTPase superfamily. Classic translation factor GTPase family. IF-2 subfamily.</text>
</comment>
<keyword evidence="3" id="KW-0547">Nucleotide-binding</keyword>
<sequence>VAEELGHKVILRNENELEEAVLGDRDVNAEKVTRAPVVTIMGHVDHGKTSLLDYIRKAKVAAGEAGGITQHIGAYHVEMDDGKMITFLDTPGHAAFTSMRARGAKATDIVVLVVAADDGVMPQTIEAIQHAKAAGAPLVVAVNKIDKPEANLDRVEQE</sequence>
<dbReference type="InterPro" id="IPR005225">
    <property type="entry name" value="Small_GTP-bd"/>
</dbReference>
<dbReference type="NCBIfam" id="TIGR00231">
    <property type="entry name" value="small_GTP"/>
    <property type="match status" value="1"/>
</dbReference>
<accession>A0A7G2JZY4</accession>
<dbReference type="InterPro" id="IPR015760">
    <property type="entry name" value="TIF_IF2"/>
</dbReference>
<dbReference type="CDD" id="cd01887">
    <property type="entry name" value="IF2_eIF5B"/>
    <property type="match status" value="1"/>
</dbReference>
<dbReference type="InterPro" id="IPR000795">
    <property type="entry name" value="T_Tr_GTP-bd_dom"/>
</dbReference>
<evidence type="ECO:0000256" key="1">
    <source>
        <dbReference type="ARBA" id="ARBA00007733"/>
    </source>
</evidence>
<feature type="non-terminal residue" evidence="7">
    <location>
        <position position="158"/>
    </location>
</feature>
<proteinExistence type="inferred from homology"/>
<gene>
    <name evidence="7" type="primary">infB</name>
    <name evidence="7" type="ORF">HAINFHK1212_0763</name>
</gene>
<reference evidence="7" key="1">
    <citation type="journal article" date="2010" name="Genomics">
        <title>Tracing phylogenomic events leading to diversity of Haemophilus influenzae and the emergence of Brazilian Purpuric Fever (BPF)-associated clones.</title>
        <authorList>
            <person name="Papazisi L."/>
            <person name="Ratnayake S."/>
            <person name="Remortel B.G."/>
            <person name="Bock G.R."/>
            <person name="Liang W."/>
            <person name="Saeed A.I."/>
            <person name="Liu J."/>
            <person name="Fleischmann R.D."/>
            <person name="Kilian M."/>
            <person name="Peterson S.N."/>
        </authorList>
    </citation>
    <scope>NUCLEOTIDE SEQUENCE [LARGE SCALE GENOMIC DNA]</scope>
    <source>
        <strain evidence="7">HK1212</strain>
    </source>
</reference>
<keyword evidence="4" id="KW-0648">Protein biosynthesis</keyword>
<feature type="domain" description="Tr-type G" evidence="6">
    <location>
        <begin position="33"/>
        <end position="158"/>
    </location>
</feature>
<dbReference type="PANTHER" id="PTHR43381:SF5">
    <property type="entry name" value="TR-TYPE G DOMAIN-CONTAINING PROTEIN"/>
    <property type="match status" value="1"/>
</dbReference>
<evidence type="ECO:0000259" key="6">
    <source>
        <dbReference type="PROSITE" id="PS51722"/>
    </source>
</evidence>
<dbReference type="GO" id="GO:0005829">
    <property type="term" value="C:cytosol"/>
    <property type="evidence" value="ECO:0007669"/>
    <property type="project" value="TreeGrafter"/>
</dbReference>
<keyword evidence="5" id="KW-0342">GTP-binding</keyword>
<dbReference type="GO" id="GO:0003924">
    <property type="term" value="F:GTPase activity"/>
    <property type="evidence" value="ECO:0007669"/>
    <property type="project" value="InterPro"/>
</dbReference>
<name>A0A7G2JZY4_HAEIF</name>
<evidence type="ECO:0000256" key="4">
    <source>
        <dbReference type="ARBA" id="ARBA00022917"/>
    </source>
</evidence>
<dbReference type="PROSITE" id="PS51722">
    <property type="entry name" value="G_TR_2"/>
    <property type="match status" value="1"/>
</dbReference>
<dbReference type="Gene3D" id="3.40.50.300">
    <property type="entry name" value="P-loop containing nucleotide triphosphate hydrolases"/>
    <property type="match status" value="1"/>
</dbReference>
<dbReference type="SUPFAM" id="SSF52540">
    <property type="entry name" value="P-loop containing nucleoside triphosphate hydrolases"/>
    <property type="match status" value="1"/>
</dbReference>
<protein>
    <submittedName>
        <fullName evidence="7">Translation initiation factor IF-2</fullName>
    </submittedName>
</protein>
<feature type="non-terminal residue" evidence="7">
    <location>
        <position position="1"/>
    </location>
</feature>
<dbReference type="PANTHER" id="PTHR43381">
    <property type="entry name" value="TRANSLATION INITIATION FACTOR IF-2-RELATED"/>
    <property type="match status" value="1"/>
</dbReference>
<comment type="caution">
    <text evidence="7">The sequence shown here is derived from an EMBL/GenBank/DDBJ whole genome shotgun (WGS) entry which is preliminary data.</text>
</comment>
<organism evidence="7">
    <name type="scientific">Haemophilus influenzae HK1212</name>
    <dbReference type="NCBI Taxonomy" id="456482"/>
    <lineage>
        <taxon>Bacteria</taxon>
        <taxon>Pseudomonadati</taxon>
        <taxon>Pseudomonadota</taxon>
        <taxon>Gammaproteobacteria</taxon>
        <taxon>Pasteurellales</taxon>
        <taxon>Pasteurellaceae</taxon>
        <taxon>Haemophilus</taxon>
    </lineage>
</organism>
<dbReference type="GO" id="GO:0003743">
    <property type="term" value="F:translation initiation factor activity"/>
    <property type="evidence" value="ECO:0007669"/>
    <property type="project" value="UniProtKB-KW"/>
</dbReference>
<evidence type="ECO:0000313" key="7">
    <source>
        <dbReference type="EMBL" id="EFA28725.1"/>
    </source>
</evidence>
<dbReference type="GO" id="GO:0005525">
    <property type="term" value="F:GTP binding"/>
    <property type="evidence" value="ECO:0007669"/>
    <property type="project" value="UniProtKB-KW"/>
</dbReference>
<evidence type="ECO:0000256" key="2">
    <source>
        <dbReference type="ARBA" id="ARBA00022540"/>
    </source>
</evidence>
<evidence type="ECO:0000256" key="5">
    <source>
        <dbReference type="ARBA" id="ARBA00023134"/>
    </source>
</evidence>
<dbReference type="Pfam" id="PF00009">
    <property type="entry name" value="GTP_EFTU"/>
    <property type="match status" value="1"/>
</dbReference>